<sequence length="79" mass="8815">MPCGGVMLQIHVGHMAAGLDFYTTLFGRGPDFSPHEDFFEWQVVAGAEVWWQIVVVPGQVRPMTKRSRLKVDDVRAATA</sequence>
<dbReference type="Proteomes" id="UP000242699">
    <property type="component" value="Unassembled WGS sequence"/>
</dbReference>
<accession>A0A2T2X2H6</accession>
<proteinExistence type="predicted"/>
<organism evidence="1 2">
    <name type="scientific">Sulfobacillus benefaciens</name>
    <dbReference type="NCBI Taxonomy" id="453960"/>
    <lineage>
        <taxon>Bacteria</taxon>
        <taxon>Bacillati</taxon>
        <taxon>Bacillota</taxon>
        <taxon>Clostridia</taxon>
        <taxon>Eubacteriales</taxon>
        <taxon>Clostridiales Family XVII. Incertae Sedis</taxon>
        <taxon>Sulfobacillus</taxon>
    </lineage>
</organism>
<dbReference type="AlphaFoldDB" id="A0A2T2X2H6"/>
<evidence type="ECO:0008006" key="3">
    <source>
        <dbReference type="Google" id="ProtNLM"/>
    </source>
</evidence>
<dbReference type="Gene3D" id="3.10.180.10">
    <property type="entry name" value="2,3-Dihydroxybiphenyl 1,2-Dioxygenase, domain 1"/>
    <property type="match status" value="1"/>
</dbReference>
<evidence type="ECO:0000313" key="1">
    <source>
        <dbReference type="EMBL" id="PSR28658.1"/>
    </source>
</evidence>
<protein>
    <recommendedName>
        <fullName evidence="3">Glyoxalase/fosfomycin resistance/dioxygenase domain-containing protein</fullName>
    </recommendedName>
</protein>
<evidence type="ECO:0000313" key="2">
    <source>
        <dbReference type="Proteomes" id="UP000242699"/>
    </source>
</evidence>
<gene>
    <name evidence="1" type="ORF">C7B43_09595</name>
</gene>
<reference evidence="1 2" key="1">
    <citation type="journal article" date="2014" name="BMC Genomics">
        <title>Comparison of environmental and isolate Sulfobacillus genomes reveals diverse carbon, sulfur, nitrogen, and hydrogen metabolisms.</title>
        <authorList>
            <person name="Justice N.B."/>
            <person name="Norman A."/>
            <person name="Brown C.T."/>
            <person name="Singh A."/>
            <person name="Thomas B.C."/>
            <person name="Banfield J.F."/>
        </authorList>
    </citation>
    <scope>NUCLEOTIDE SEQUENCE [LARGE SCALE GENOMIC DNA]</scope>
    <source>
        <strain evidence="1">AMDSBA1</strain>
    </source>
</reference>
<name>A0A2T2X2H6_9FIRM</name>
<dbReference type="InterPro" id="IPR029068">
    <property type="entry name" value="Glyas_Bleomycin-R_OHBP_Dase"/>
</dbReference>
<dbReference type="EMBL" id="PXYT01000019">
    <property type="protein sequence ID" value="PSR28658.1"/>
    <property type="molecule type" value="Genomic_DNA"/>
</dbReference>
<comment type="caution">
    <text evidence="1">The sequence shown here is derived from an EMBL/GenBank/DDBJ whole genome shotgun (WGS) entry which is preliminary data.</text>
</comment>